<proteinExistence type="predicted"/>
<organism evidence="2">
    <name type="scientific">uncultured Eubacteriales bacterium</name>
    <dbReference type="NCBI Taxonomy" id="172733"/>
    <lineage>
        <taxon>Bacteria</taxon>
        <taxon>Bacillati</taxon>
        <taxon>Bacillota</taxon>
        <taxon>Clostridia</taxon>
        <taxon>Eubacteriales</taxon>
        <taxon>environmental samples</taxon>
    </lineage>
</organism>
<dbReference type="EMBL" id="FLUN01000001">
    <property type="protein sequence ID" value="SBV94411.1"/>
    <property type="molecule type" value="Genomic_DNA"/>
</dbReference>
<dbReference type="SUPFAM" id="SSF69279">
    <property type="entry name" value="Phage tail proteins"/>
    <property type="match status" value="1"/>
</dbReference>
<dbReference type="InterPro" id="IPR056937">
    <property type="entry name" value="YqbQ/XkdQ"/>
</dbReference>
<protein>
    <recommendedName>
        <fullName evidence="1">YqbQ/XkdQ domain-containing protein</fullName>
    </recommendedName>
</protein>
<evidence type="ECO:0000259" key="1">
    <source>
        <dbReference type="Pfam" id="PF24032"/>
    </source>
</evidence>
<dbReference type="Pfam" id="PF24032">
    <property type="entry name" value="YQBQ"/>
    <property type="match status" value="1"/>
</dbReference>
<reference evidence="2" key="1">
    <citation type="submission" date="2016-04" db="EMBL/GenBank/DDBJ databases">
        <authorList>
            <person name="Evans L.H."/>
            <person name="Alamgir A."/>
            <person name="Owens N."/>
            <person name="Weber N.D."/>
            <person name="Virtaneva K."/>
            <person name="Barbian K."/>
            <person name="Babar A."/>
            <person name="Rosenke K."/>
        </authorList>
    </citation>
    <scope>NUCLEOTIDE SEQUENCE</scope>
    <source>
        <strain evidence="2">86</strain>
    </source>
</reference>
<gene>
    <name evidence="2" type="ORF">KL86CLO1_10510</name>
</gene>
<dbReference type="AlphaFoldDB" id="A0A212J4M4"/>
<feature type="domain" description="YqbQ/XkdQ" evidence="1">
    <location>
        <begin position="24"/>
        <end position="311"/>
    </location>
</feature>
<evidence type="ECO:0000313" key="2">
    <source>
        <dbReference type="EMBL" id="SBV94411.1"/>
    </source>
</evidence>
<sequence length="315" mass="35328">MMIQYQNNRTGASFDVTSLVVSAKWTTTRSGSPAKLELSALKDAAVEWTEGGIITLQDGESGLFYGYVFKISLSQDETVDITAYDQTRYLKNKETYVFQGVRADQVLREIAEDFKLKAGDVPNTGYLISYMIFDSKPLFDIILEALDRTLINSGRMFYLWDDFGALRLSEVTRPAELPVIGEDSLSTGFTYTSSIDGETYNQIKLVRDNKDTGKRDVYIVKDSNNMALWGTLQAYEKADDGLNEGQIKAQAEQMLELYNRPERTLSLSALALPGLRAGQIIYARLPAAGVEQSFLVEEVTHDLLEEDMELKVRVV</sequence>
<name>A0A212J4M4_9FIRM</name>
<accession>A0A212J4M4</accession>